<evidence type="ECO:0000256" key="1">
    <source>
        <dbReference type="ARBA" id="ARBA00022618"/>
    </source>
</evidence>
<dbReference type="GO" id="GO:0000917">
    <property type="term" value="P:division septum assembly"/>
    <property type="evidence" value="ECO:0007669"/>
    <property type="project" value="UniProtKB-KW"/>
</dbReference>
<keyword evidence="1" id="KW-0132">Cell division</keyword>
<reference evidence="5 6" key="1">
    <citation type="submission" date="2019-02" db="EMBL/GenBank/DDBJ databases">
        <title>Deep-cultivation of Planctomycetes and their phenomic and genomic characterization uncovers novel biology.</title>
        <authorList>
            <person name="Wiegand S."/>
            <person name="Jogler M."/>
            <person name="Boedeker C."/>
            <person name="Pinto D."/>
            <person name="Vollmers J."/>
            <person name="Rivas-Marin E."/>
            <person name="Kohn T."/>
            <person name="Peeters S.H."/>
            <person name="Heuer A."/>
            <person name="Rast P."/>
            <person name="Oberbeckmann S."/>
            <person name="Bunk B."/>
            <person name="Jeske O."/>
            <person name="Meyerdierks A."/>
            <person name="Storesund J.E."/>
            <person name="Kallscheuer N."/>
            <person name="Luecker S."/>
            <person name="Lage O.M."/>
            <person name="Pohl T."/>
            <person name="Merkel B.J."/>
            <person name="Hornburger P."/>
            <person name="Mueller R.-W."/>
            <person name="Bruemmer F."/>
            <person name="Labrenz M."/>
            <person name="Spormann A.M."/>
            <person name="Op Den Camp H."/>
            <person name="Overmann J."/>
            <person name="Amann R."/>
            <person name="Jetten M.S.M."/>
            <person name="Mascher T."/>
            <person name="Medema M.H."/>
            <person name="Devos D.P."/>
            <person name="Kaster A.-K."/>
            <person name="Ovreas L."/>
            <person name="Rohde M."/>
            <person name="Galperin M.Y."/>
            <person name="Jogler C."/>
        </authorList>
    </citation>
    <scope>NUCLEOTIDE SEQUENCE [LARGE SCALE GENOMIC DNA]</scope>
    <source>
        <strain evidence="5 6">Pla22</strain>
    </source>
</reference>
<evidence type="ECO:0000313" key="5">
    <source>
        <dbReference type="EMBL" id="TWT49248.1"/>
    </source>
</evidence>
<feature type="compositionally biased region" description="Basic and acidic residues" evidence="4">
    <location>
        <begin position="210"/>
        <end position="223"/>
    </location>
</feature>
<dbReference type="Proteomes" id="UP000316598">
    <property type="component" value="Unassembled WGS sequence"/>
</dbReference>
<organism evidence="5 6">
    <name type="scientific">Rubripirellula amarantea</name>
    <dbReference type="NCBI Taxonomy" id="2527999"/>
    <lineage>
        <taxon>Bacteria</taxon>
        <taxon>Pseudomonadati</taxon>
        <taxon>Planctomycetota</taxon>
        <taxon>Planctomycetia</taxon>
        <taxon>Pirellulales</taxon>
        <taxon>Pirellulaceae</taxon>
        <taxon>Rubripirellula</taxon>
    </lineage>
</organism>
<evidence type="ECO:0000256" key="2">
    <source>
        <dbReference type="ARBA" id="ARBA00023210"/>
    </source>
</evidence>
<dbReference type="Gene3D" id="3.30.1120.40">
    <property type="entry name" value="Stage V sporulation protein G"/>
    <property type="match status" value="1"/>
</dbReference>
<feature type="compositionally biased region" description="Low complexity" evidence="4">
    <location>
        <begin position="158"/>
        <end position="181"/>
    </location>
</feature>
<keyword evidence="2" id="KW-0717">Septation</keyword>
<evidence type="ECO:0000256" key="4">
    <source>
        <dbReference type="SAM" id="MobiDB-lite"/>
    </source>
</evidence>
<protein>
    <submittedName>
        <fullName evidence="5">Putative septation protein SpoVG</fullName>
    </submittedName>
</protein>
<feature type="compositionally biased region" description="Acidic residues" evidence="4">
    <location>
        <begin position="148"/>
        <end position="157"/>
    </location>
</feature>
<proteinExistence type="predicted"/>
<evidence type="ECO:0000313" key="6">
    <source>
        <dbReference type="Proteomes" id="UP000316598"/>
    </source>
</evidence>
<dbReference type="InterPro" id="IPR036751">
    <property type="entry name" value="SpoVG_sf"/>
</dbReference>
<feature type="region of interest" description="Disordered" evidence="4">
    <location>
        <begin position="135"/>
        <end position="230"/>
    </location>
</feature>
<dbReference type="InterPro" id="IPR007170">
    <property type="entry name" value="SpoVG"/>
</dbReference>
<dbReference type="EMBL" id="SJPI01000003">
    <property type="protein sequence ID" value="TWT49248.1"/>
    <property type="molecule type" value="Genomic_DNA"/>
</dbReference>
<keyword evidence="3" id="KW-0131">Cell cycle</keyword>
<keyword evidence="6" id="KW-1185">Reference proteome</keyword>
<dbReference type="PANTHER" id="PTHR38429">
    <property type="entry name" value="SEPTATION PROTEIN SPOVG-RELATED"/>
    <property type="match status" value="1"/>
</dbReference>
<dbReference type="SUPFAM" id="SSF160537">
    <property type="entry name" value="SpoVG-like"/>
    <property type="match status" value="1"/>
</dbReference>
<dbReference type="PANTHER" id="PTHR38429:SF1">
    <property type="entry name" value="SEPTATION PROTEIN SPOVG-RELATED"/>
    <property type="match status" value="1"/>
</dbReference>
<evidence type="ECO:0000256" key="3">
    <source>
        <dbReference type="ARBA" id="ARBA00023306"/>
    </source>
</evidence>
<feature type="compositionally biased region" description="Polar residues" evidence="4">
    <location>
        <begin position="195"/>
        <end position="209"/>
    </location>
</feature>
<gene>
    <name evidence="5" type="primary">spoVG</name>
    <name evidence="5" type="ORF">Pla22_44410</name>
</gene>
<sequence length="230" mass="24991">MAVEGLTVREGYTVKITEIRIKLMEGSEDRLRAFCSITIDDSFVVRDLKIIDGTNGPFVAMPSRKLTGHCGKCNHKNHLRATYCNHCGTKLKSSSDSNYDAPQKLYADVAHPINSECREEIQSVVINEFQAELQRASQPGYRSRYDDDFVDVDDDTLDLPSQADDASAGSASSAKSPSGEKPGPPRPHFLDPSKDQGSTATSGSRGGQRSNDKRSGDSDDHGDSFGAGIF</sequence>
<dbReference type="AlphaFoldDB" id="A0A5C5WEJ4"/>
<name>A0A5C5WEJ4_9BACT</name>
<dbReference type="Pfam" id="PF04026">
    <property type="entry name" value="SpoVG"/>
    <property type="match status" value="1"/>
</dbReference>
<comment type="caution">
    <text evidence="5">The sequence shown here is derived from an EMBL/GenBank/DDBJ whole genome shotgun (WGS) entry which is preliminary data.</text>
</comment>
<dbReference type="GO" id="GO:0030435">
    <property type="term" value="P:sporulation resulting in formation of a cellular spore"/>
    <property type="evidence" value="ECO:0007669"/>
    <property type="project" value="InterPro"/>
</dbReference>
<accession>A0A5C5WEJ4</accession>